<reference evidence="1 2" key="1">
    <citation type="submission" date="2017-05" db="EMBL/GenBank/DDBJ databases">
        <title>Complete and WGS of Bordetella genogroups.</title>
        <authorList>
            <person name="Spilker T."/>
            <person name="LiPuma J."/>
        </authorList>
    </citation>
    <scope>NUCLEOTIDE SEQUENCE [LARGE SCALE GENOMIC DNA]</scope>
    <source>
        <strain evidence="1 2">AU17610</strain>
    </source>
</reference>
<evidence type="ECO:0000313" key="1">
    <source>
        <dbReference type="EMBL" id="OZI36267.1"/>
    </source>
</evidence>
<dbReference type="EMBL" id="NEVL01000003">
    <property type="protein sequence ID" value="OZI36267.1"/>
    <property type="molecule type" value="Genomic_DNA"/>
</dbReference>
<gene>
    <name evidence="1" type="ORF">CEG14_14740</name>
</gene>
<comment type="caution">
    <text evidence="1">The sequence shown here is derived from an EMBL/GenBank/DDBJ whole genome shotgun (WGS) entry which is preliminary data.</text>
</comment>
<protein>
    <submittedName>
        <fullName evidence="1">Uncharacterized protein</fullName>
    </submittedName>
</protein>
<organism evidence="1 2">
    <name type="scientific">Bordetella genomosp. 1</name>
    <dbReference type="NCBI Taxonomy" id="1395607"/>
    <lineage>
        <taxon>Bacteria</taxon>
        <taxon>Pseudomonadati</taxon>
        <taxon>Pseudomonadota</taxon>
        <taxon>Betaproteobacteria</taxon>
        <taxon>Burkholderiales</taxon>
        <taxon>Alcaligenaceae</taxon>
        <taxon>Bordetella</taxon>
    </lineage>
</organism>
<dbReference type="AlphaFoldDB" id="A0A261SGZ3"/>
<accession>A0A261SGZ3</accession>
<sequence>MQQSDFDPELAANLVGKTVLVGLSYRRGDAQAPARVLQRHGRIVHVSREMGIVVESPDGMPFALPPDLSRLTPAAAGDYRLQATGEVVQNPDYLCSYEIQEREDAGA</sequence>
<evidence type="ECO:0000313" key="2">
    <source>
        <dbReference type="Proteomes" id="UP000217005"/>
    </source>
</evidence>
<dbReference type="RefSeq" id="WP_094827074.1">
    <property type="nucleotide sequence ID" value="NZ_NEVL01000003.1"/>
</dbReference>
<proteinExistence type="predicted"/>
<dbReference type="OrthoDB" id="5703936at2"/>
<name>A0A261SGZ3_9BORD</name>
<dbReference type="Proteomes" id="UP000217005">
    <property type="component" value="Unassembled WGS sequence"/>
</dbReference>